<gene>
    <name evidence="2" type="ORF">ALP29_200414</name>
</gene>
<dbReference type="EMBL" id="RBUA01000164">
    <property type="protein sequence ID" value="RMU65088.1"/>
    <property type="molecule type" value="Genomic_DNA"/>
</dbReference>
<organism evidence="2 3">
    <name type="scientific">Pseudomonas syringae pv. avii</name>
    <dbReference type="NCBI Taxonomy" id="663959"/>
    <lineage>
        <taxon>Bacteria</taxon>
        <taxon>Pseudomonadati</taxon>
        <taxon>Pseudomonadota</taxon>
        <taxon>Gammaproteobacteria</taxon>
        <taxon>Pseudomonadales</taxon>
        <taxon>Pseudomonadaceae</taxon>
        <taxon>Pseudomonas</taxon>
        <taxon>Pseudomonas syringae</taxon>
    </lineage>
</organism>
<name>A0A3M5W4U1_PSESX</name>
<dbReference type="AlphaFoldDB" id="A0A3M5W4U1"/>
<proteinExistence type="predicted"/>
<feature type="region of interest" description="Disordered" evidence="1">
    <location>
        <begin position="14"/>
        <end position="88"/>
    </location>
</feature>
<dbReference type="Proteomes" id="UP000280395">
    <property type="component" value="Unassembled WGS sequence"/>
</dbReference>
<sequence length="88" mass="8790">MLGVMASMAVPGMENAHGLSFGAGSTPPSNSEVNSTPINSSGDLAADSELGDPNVIRPASEASSANGRLASLSVPGTASNNEETEKWS</sequence>
<accession>A0A3M5W4U1</accession>
<protein>
    <submittedName>
        <fullName evidence="2">Uncharacterized protein</fullName>
    </submittedName>
</protein>
<reference evidence="2 3" key="1">
    <citation type="submission" date="2018-08" db="EMBL/GenBank/DDBJ databases">
        <title>Recombination of ecologically and evolutionarily significant loci maintains genetic cohesion in the Pseudomonas syringae species complex.</title>
        <authorList>
            <person name="Dillon M."/>
            <person name="Thakur S."/>
            <person name="Almeida R.N.D."/>
            <person name="Weir B.S."/>
            <person name="Guttman D.S."/>
        </authorList>
    </citation>
    <scope>NUCLEOTIDE SEQUENCE [LARGE SCALE GENOMIC DNA]</scope>
    <source>
        <strain evidence="2 3">ICMP 14479</strain>
    </source>
</reference>
<evidence type="ECO:0000256" key="1">
    <source>
        <dbReference type="SAM" id="MobiDB-lite"/>
    </source>
</evidence>
<evidence type="ECO:0000313" key="3">
    <source>
        <dbReference type="Proteomes" id="UP000280395"/>
    </source>
</evidence>
<feature type="compositionally biased region" description="Polar residues" evidence="1">
    <location>
        <begin position="26"/>
        <end position="42"/>
    </location>
</feature>
<evidence type="ECO:0000313" key="2">
    <source>
        <dbReference type="EMBL" id="RMU65088.1"/>
    </source>
</evidence>
<comment type="caution">
    <text evidence="2">The sequence shown here is derived from an EMBL/GenBank/DDBJ whole genome shotgun (WGS) entry which is preliminary data.</text>
</comment>